<proteinExistence type="predicted"/>
<dbReference type="RefSeq" id="WP_160797638.1">
    <property type="nucleotide sequence ID" value="NZ_WRPA01000014.1"/>
</dbReference>
<keyword evidence="1" id="KW-0732">Signal</keyword>
<dbReference type="Proteomes" id="UP000474778">
    <property type="component" value="Unassembled WGS sequence"/>
</dbReference>
<dbReference type="EMBL" id="WRPA01000014">
    <property type="protein sequence ID" value="MXR69990.1"/>
    <property type="molecule type" value="Genomic_DNA"/>
</dbReference>
<comment type="caution">
    <text evidence="2">The sequence shown here is derived from an EMBL/GenBank/DDBJ whole genome shotgun (WGS) entry which is preliminary data.</text>
</comment>
<gene>
    <name evidence="2" type="ORF">GNT65_15105</name>
</gene>
<reference evidence="2 3" key="1">
    <citation type="submission" date="2019-12" db="EMBL/GenBank/DDBJ databases">
        <title>Shewanella insulae sp. nov., isolated from a tidal flat.</title>
        <authorList>
            <person name="Yoon J.-H."/>
        </authorList>
    </citation>
    <scope>NUCLEOTIDE SEQUENCE [LARGE SCALE GENOMIC DNA]</scope>
    <source>
        <strain evidence="2 3">JBTF-M18</strain>
    </source>
</reference>
<feature type="chain" id="PRO_5026927829" evidence="1">
    <location>
        <begin position="22"/>
        <end position="190"/>
    </location>
</feature>
<protein>
    <submittedName>
        <fullName evidence="2">DUF3261 domain-containing protein</fullName>
    </submittedName>
</protein>
<feature type="signal peptide" evidence="1">
    <location>
        <begin position="1"/>
        <end position="21"/>
    </location>
</feature>
<evidence type="ECO:0000256" key="1">
    <source>
        <dbReference type="SAM" id="SignalP"/>
    </source>
</evidence>
<evidence type="ECO:0000313" key="3">
    <source>
        <dbReference type="Proteomes" id="UP000474778"/>
    </source>
</evidence>
<keyword evidence="3" id="KW-1185">Reference proteome</keyword>
<dbReference type="AlphaFoldDB" id="A0A6L7I159"/>
<name>A0A6L7I159_9GAMM</name>
<dbReference type="Pfam" id="PF11659">
    <property type="entry name" value="DUF3261"/>
    <property type="match status" value="1"/>
</dbReference>
<dbReference type="InterPro" id="IPR021675">
    <property type="entry name" value="DUF3261"/>
</dbReference>
<evidence type="ECO:0000313" key="2">
    <source>
        <dbReference type="EMBL" id="MXR69990.1"/>
    </source>
</evidence>
<dbReference type="PROSITE" id="PS51257">
    <property type="entry name" value="PROKAR_LIPOPROTEIN"/>
    <property type="match status" value="1"/>
</dbReference>
<sequence>MPLRVSLFICAALLLSACAHKLDRQTCMALAQEVDYCLAPLPESAPVSQSQLVKLKVKQARHQLLSQLDLMPESLTLVGLAPLGQPLFTLSYDGQRLTSEQSVLLGDQFKAEYLLGLLQLIYWQPEDVNRHLQGATLAAYACDAAYCRRLYASDGETIMDIRYSRTSPWTAEVTLEFHQAQLTLNIQPLE</sequence>
<accession>A0A6L7I159</accession>
<organism evidence="2 3">
    <name type="scientific">Shewanella insulae</name>
    <dbReference type="NCBI Taxonomy" id="2681496"/>
    <lineage>
        <taxon>Bacteria</taxon>
        <taxon>Pseudomonadati</taxon>
        <taxon>Pseudomonadota</taxon>
        <taxon>Gammaproteobacteria</taxon>
        <taxon>Alteromonadales</taxon>
        <taxon>Shewanellaceae</taxon>
        <taxon>Shewanella</taxon>
    </lineage>
</organism>